<dbReference type="PANTHER" id="PTHR43311">
    <property type="entry name" value="GLUTAMATE--TRNA LIGASE"/>
    <property type="match status" value="1"/>
</dbReference>
<dbReference type="InterPro" id="IPR049940">
    <property type="entry name" value="GluQ/Sye"/>
</dbReference>
<evidence type="ECO:0000256" key="1">
    <source>
        <dbReference type="ARBA" id="ARBA00022598"/>
    </source>
</evidence>
<organism evidence="10 11">
    <name type="scientific">Methylocaldum szegediense</name>
    <dbReference type="NCBI Taxonomy" id="73780"/>
    <lineage>
        <taxon>Bacteria</taxon>
        <taxon>Pseudomonadati</taxon>
        <taxon>Pseudomonadota</taxon>
        <taxon>Gammaproteobacteria</taxon>
        <taxon>Methylococcales</taxon>
        <taxon>Methylococcaceae</taxon>
        <taxon>Methylocaldum</taxon>
    </lineage>
</organism>
<keyword evidence="8" id="KW-0648">Protein biosynthesis</keyword>
<feature type="binding site" evidence="7">
    <location>
        <position position="207"/>
    </location>
    <ligand>
        <name>L-glutamate</name>
        <dbReference type="ChEBI" id="CHEBI:29985"/>
    </ligand>
</feature>
<dbReference type="EMBL" id="OX458333">
    <property type="protein sequence ID" value="CAI8965447.1"/>
    <property type="molecule type" value="Genomic_DNA"/>
</dbReference>
<protein>
    <recommendedName>
        <fullName evidence="7">Glutamyl-Q tRNA(Asp) synthetase</fullName>
        <shortName evidence="7">Glu-Q-RSs</shortName>
        <ecNumber evidence="7">6.1.1.-</ecNumber>
    </recommendedName>
</protein>
<keyword evidence="5 7" id="KW-0067">ATP-binding</keyword>
<feature type="binding site" evidence="7">
    <location>
        <position position="110"/>
    </location>
    <ligand>
        <name>Zn(2+)</name>
        <dbReference type="ChEBI" id="CHEBI:29105"/>
    </ligand>
</feature>
<keyword evidence="6 7" id="KW-0030">Aminoacyl-tRNA synthetase</keyword>
<feature type="binding site" evidence="7">
    <location>
        <position position="130"/>
    </location>
    <ligand>
        <name>Zn(2+)</name>
        <dbReference type="ChEBI" id="CHEBI:29105"/>
    </ligand>
</feature>
<dbReference type="Gene3D" id="3.40.50.620">
    <property type="entry name" value="HUPs"/>
    <property type="match status" value="1"/>
</dbReference>
<dbReference type="RefSeq" id="WP_235726562.1">
    <property type="nucleotide sequence ID" value="NZ_OX458333.1"/>
</dbReference>
<reference evidence="10 11" key="1">
    <citation type="submission" date="2023-03" db="EMBL/GenBank/DDBJ databases">
        <authorList>
            <person name="Pearce D."/>
        </authorList>
    </citation>
    <scope>NUCLEOTIDE SEQUENCE [LARGE SCALE GENOMIC DNA]</scope>
    <source>
        <strain evidence="10">Msz</strain>
    </source>
</reference>
<feature type="short sequence motif" description="'HIGH' region" evidence="7">
    <location>
        <begin position="21"/>
        <end position="31"/>
    </location>
</feature>
<accession>A0ABM9I8W5</accession>
<dbReference type="InterPro" id="IPR000924">
    <property type="entry name" value="Glu/Gln-tRNA-synth"/>
</dbReference>
<dbReference type="PRINTS" id="PR00987">
    <property type="entry name" value="TRNASYNTHGLU"/>
</dbReference>
<gene>
    <name evidence="7 10" type="primary">gluQ</name>
    <name evidence="10" type="ORF">MSZNOR_4755</name>
</gene>
<dbReference type="HAMAP" id="MF_01428">
    <property type="entry name" value="Glu_Q_tRNA_synth"/>
    <property type="match status" value="1"/>
</dbReference>
<dbReference type="InterPro" id="IPR020058">
    <property type="entry name" value="Glu/Gln-tRNA-synth_Ib_cat-dom"/>
</dbReference>
<comment type="function">
    <text evidence="7">Catalyzes the tRNA-independent activation of glutamate in presence of ATP and the subsequent transfer of glutamate onto a tRNA(Asp). Glutamate is transferred on the 2-amino-5-(4,5-dihydroxy-2-cyclopenten-1-yl) moiety of the queuosine in the wobble position of the QUC anticodon.</text>
</comment>
<feature type="binding site" evidence="7">
    <location>
        <begin position="18"/>
        <end position="22"/>
    </location>
    <ligand>
        <name>L-glutamate</name>
        <dbReference type="ChEBI" id="CHEBI:29985"/>
    </ligand>
</feature>
<evidence type="ECO:0000256" key="7">
    <source>
        <dbReference type="HAMAP-Rule" id="MF_01428"/>
    </source>
</evidence>
<name>A0ABM9I8W5_9GAMM</name>
<keyword evidence="2 7" id="KW-0479">Metal-binding</keyword>
<feature type="binding site" evidence="7">
    <location>
        <position position="54"/>
    </location>
    <ligand>
        <name>L-glutamate</name>
        <dbReference type="ChEBI" id="CHEBI:29985"/>
    </ligand>
</feature>
<feature type="binding site" evidence="7">
    <location>
        <position position="248"/>
    </location>
    <ligand>
        <name>ATP</name>
        <dbReference type="ChEBI" id="CHEBI:30616"/>
    </ligand>
</feature>
<evidence type="ECO:0000256" key="2">
    <source>
        <dbReference type="ARBA" id="ARBA00022723"/>
    </source>
</evidence>
<feature type="binding site" evidence="7">
    <location>
        <position position="134"/>
    </location>
    <ligand>
        <name>Zn(2+)</name>
        <dbReference type="ChEBI" id="CHEBI:29105"/>
    </ligand>
</feature>
<evidence type="ECO:0000313" key="11">
    <source>
        <dbReference type="Proteomes" id="UP001162030"/>
    </source>
</evidence>
<comment type="similarity">
    <text evidence="7">Belongs to the class-I aminoacyl-tRNA synthetase family. GluQ subfamily.</text>
</comment>
<feature type="domain" description="Glutamyl/glutaminyl-tRNA synthetase class Ib catalytic" evidence="9">
    <location>
        <begin position="16"/>
        <end position="257"/>
    </location>
</feature>
<keyword evidence="3 7" id="KW-0547">Nucleotide-binding</keyword>
<feature type="binding site" evidence="7">
    <location>
        <position position="189"/>
    </location>
    <ligand>
        <name>L-glutamate</name>
        <dbReference type="ChEBI" id="CHEBI:29985"/>
    </ligand>
</feature>
<dbReference type="NCBIfam" id="NF004315">
    <property type="entry name" value="PRK05710.1-4"/>
    <property type="match status" value="1"/>
</dbReference>
<feature type="binding site" evidence="7">
    <location>
        <position position="112"/>
    </location>
    <ligand>
        <name>Zn(2+)</name>
        <dbReference type="ChEBI" id="CHEBI:29105"/>
    </ligand>
</feature>
<dbReference type="PANTHER" id="PTHR43311:SF1">
    <property type="entry name" value="GLUTAMYL-Q TRNA(ASP) SYNTHETASE"/>
    <property type="match status" value="1"/>
</dbReference>
<evidence type="ECO:0000313" key="10">
    <source>
        <dbReference type="EMBL" id="CAI8965447.1"/>
    </source>
</evidence>
<dbReference type="NCBIfam" id="TIGR03838">
    <property type="entry name" value="queuosine_YadB"/>
    <property type="match status" value="1"/>
</dbReference>
<feature type="short sequence motif" description="'KMSKS' region" evidence="7">
    <location>
        <begin position="245"/>
        <end position="249"/>
    </location>
</feature>
<evidence type="ECO:0000256" key="3">
    <source>
        <dbReference type="ARBA" id="ARBA00022741"/>
    </source>
</evidence>
<evidence type="ECO:0000259" key="9">
    <source>
        <dbReference type="Pfam" id="PF00749"/>
    </source>
</evidence>
<keyword evidence="11" id="KW-1185">Reference proteome</keyword>
<dbReference type="SUPFAM" id="SSF52374">
    <property type="entry name" value="Nucleotidylyl transferase"/>
    <property type="match status" value="1"/>
</dbReference>
<proteinExistence type="inferred from homology"/>
<dbReference type="NCBIfam" id="NF004314">
    <property type="entry name" value="PRK05710.1-3"/>
    <property type="match status" value="1"/>
</dbReference>
<dbReference type="InterPro" id="IPR022380">
    <property type="entry name" value="Glu-Q_tRNA(Asp)_Synthase"/>
</dbReference>
<keyword evidence="4 7" id="KW-0862">Zinc</keyword>
<dbReference type="Pfam" id="PF00749">
    <property type="entry name" value="tRNA-synt_1c"/>
    <property type="match status" value="1"/>
</dbReference>
<sequence>MNDDPFSTLSSKPKYRGRFAPSPTGPLHLGSLYTALASFLQAKSQQGEWLLRIDDVDPFRTATDSSDRILRTLEAFGLHWDGPILYQSEQFEVYRAALERLDAQGLLYACTCSRKDLAALSDANAHTSIYPGFCRSKKNQPRPDHHALRILVKDTPITFEDALQGVQTQNLAKDVGDFVVFRRDRVYAYHLATVLDDSAQGITEVVRGVDLLDSTPRQVYLQQLLDLPTPAYAHVPILVNRSGLKLSKQTYADPVDVKNASSTLVDLLTLMNQDPPADLRSAHTSEILDWAIHNWDLSRLSAVRTIPLNL</sequence>
<dbReference type="InterPro" id="IPR014729">
    <property type="entry name" value="Rossmann-like_a/b/a_fold"/>
</dbReference>
<dbReference type="EC" id="6.1.1.-" evidence="7"/>
<evidence type="ECO:0000256" key="4">
    <source>
        <dbReference type="ARBA" id="ARBA00022833"/>
    </source>
</evidence>
<keyword evidence="1 7" id="KW-0436">Ligase</keyword>
<evidence type="ECO:0000256" key="6">
    <source>
        <dbReference type="ARBA" id="ARBA00023146"/>
    </source>
</evidence>
<comment type="cofactor">
    <cofactor evidence="7">
        <name>Zn(2+)</name>
        <dbReference type="ChEBI" id="CHEBI:29105"/>
    </cofactor>
    <text evidence="7">Binds 1 zinc ion per subunit.</text>
</comment>
<evidence type="ECO:0000256" key="8">
    <source>
        <dbReference type="RuleBase" id="RU363037"/>
    </source>
</evidence>
<dbReference type="Proteomes" id="UP001162030">
    <property type="component" value="Chromosome"/>
</dbReference>
<evidence type="ECO:0000256" key="5">
    <source>
        <dbReference type="ARBA" id="ARBA00022840"/>
    </source>
</evidence>